<dbReference type="AlphaFoldDB" id="A0A084R253"/>
<dbReference type="EMBL" id="KL659230">
    <property type="protein sequence ID" value="KFA70288.1"/>
    <property type="molecule type" value="Genomic_DNA"/>
</dbReference>
<proteinExistence type="predicted"/>
<sequence length="20" mass="2303">MPKRTADLRLLFKNDGDIQA</sequence>
<dbReference type="Proteomes" id="UP000028524">
    <property type="component" value="Unassembled WGS sequence"/>
</dbReference>
<name>A0A084R253_STAC4</name>
<organism evidence="1 2">
    <name type="scientific">Stachybotrys chlorohalonatus (strain IBT 40285)</name>
    <dbReference type="NCBI Taxonomy" id="1283841"/>
    <lineage>
        <taxon>Eukaryota</taxon>
        <taxon>Fungi</taxon>
        <taxon>Dikarya</taxon>
        <taxon>Ascomycota</taxon>
        <taxon>Pezizomycotina</taxon>
        <taxon>Sordariomycetes</taxon>
        <taxon>Hypocreomycetidae</taxon>
        <taxon>Hypocreales</taxon>
        <taxon>Stachybotryaceae</taxon>
        <taxon>Stachybotrys</taxon>
    </lineage>
</organism>
<protein>
    <submittedName>
        <fullName evidence="1">Uncharacterized protein</fullName>
    </submittedName>
</protein>
<dbReference type="HOGENOM" id="CLU_3428563_0_0_1"/>
<dbReference type="InParanoid" id="A0A084R253"/>
<reference evidence="1 2" key="1">
    <citation type="journal article" date="2014" name="BMC Genomics">
        <title>Comparative genome sequencing reveals chemotype-specific gene clusters in the toxigenic black mold Stachybotrys.</title>
        <authorList>
            <person name="Semeiks J."/>
            <person name="Borek D."/>
            <person name="Otwinowski Z."/>
            <person name="Grishin N.V."/>
        </authorList>
    </citation>
    <scope>NUCLEOTIDE SEQUENCE [LARGE SCALE GENOMIC DNA]</scope>
    <source>
        <strain evidence="1 2">IBT 40285</strain>
    </source>
</reference>
<evidence type="ECO:0000313" key="2">
    <source>
        <dbReference type="Proteomes" id="UP000028524"/>
    </source>
</evidence>
<gene>
    <name evidence="1" type="ORF">S40285_09741</name>
</gene>
<evidence type="ECO:0000313" key="1">
    <source>
        <dbReference type="EMBL" id="KFA70288.1"/>
    </source>
</evidence>
<accession>A0A084R253</accession>
<keyword evidence="2" id="KW-1185">Reference proteome</keyword>